<evidence type="ECO:0000313" key="3">
    <source>
        <dbReference type="EMBL" id="KAL1836105.1"/>
    </source>
</evidence>
<proteinExistence type="predicted"/>
<feature type="transmembrane region" description="Helical" evidence="2">
    <location>
        <begin position="47"/>
        <end position="67"/>
    </location>
</feature>
<protein>
    <submittedName>
        <fullName evidence="3">Uncharacterized protein</fullName>
    </submittedName>
</protein>
<name>A0ABR3V307_HUMIN</name>
<feature type="coiled-coil region" evidence="1">
    <location>
        <begin position="89"/>
        <end position="116"/>
    </location>
</feature>
<evidence type="ECO:0000256" key="1">
    <source>
        <dbReference type="SAM" id="Coils"/>
    </source>
</evidence>
<dbReference type="Proteomes" id="UP001583172">
    <property type="component" value="Unassembled WGS sequence"/>
</dbReference>
<gene>
    <name evidence="3" type="ORF">VTJ49DRAFT_5565</name>
</gene>
<keyword evidence="2" id="KW-1133">Transmembrane helix</keyword>
<comment type="caution">
    <text evidence="3">The sequence shown here is derived from an EMBL/GenBank/DDBJ whole genome shotgun (WGS) entry which is preliminary data.</text>
</comment>
<evidence type="ECO:0000256" key="2">
    <source>
        <dbReference type="SAM" id="Phobius"/>
    </source>
</evidence>
<keyword evidence="2" id="KW-0812">Transmembrane</keyword>
<accession>A0ABR3V307</accession>
<evidence type="ECO:0000313" key="4">
    <source>
        <dbReference type="Proteomes" id="UP001583172"/>
    </source>
</evidence>
<dbReference type="EMBL" id="JAZGSY010000464">
    <property type="protein sequence ID" value="KAL1836105.1"/>
    <property type="molecule type" value="Genomic_DNA"/>
</dbReference>
<keyword evidence="1" id="KW-0175">Coiled coil</keyword>
<keyword evidence="4" id="KW-1185">Reference proteome</keyword>
<keyword evidence="2" id="KW-0472">Membrane</keyword>
<reference evidence="3 4" key="1">
    <citation type="journal article" date="2024" name="Commun. Biol.">
        <title>Comparative genomic analysis of thermophilic fungi reveals convergent evolutionary adaptations and gene losses.</title>
        <authorList>
            <person name="Steindorff A.S."/>
            <person name="Aguilar-Pontes M.V."/>
            <person name="Robinson A.J."/>
            <person name="Andreopoulos B."/>
            <person name="LaButti K."/>
            <person name="Kuo A."/>
            <person name="Mondo S."/>
            <person name="Riley R."/>
            <person name="Otillar R."/>
            <person name="Haridas S."/>
            <person name="Lipzen A."/>
            <person name="Grimwood J."/>
            <person name="Schmutz J."/>
            <person name="Clum A."/>
            <person name="Reid I.D."/>
            <person name="Moisan M.C."/>
            <person name="Butler G."/>
            <person name="Nguyen T.T.M."/>
            <person name="Dewar K."/>
            <person name="Conant G."/>
            <person name="Drula E."/>
            <person name="Henrissat B."/>
            <person name="Hansel C."/>
            <person name="Singer S."/>
            <person name="Hutchinson M.I."/>
            <person name="de Vries R.P."/>
            <person name="Natvig D.O."/>
            <person name="Powell A.J."/>
            <person name="Tsang A."/>
            <person name="Grigoriev I.V."/>
        </authorList>
    </citation>
    <scope>NUCLEOTIDE SEQUENCE [LARGE SCALE GENOMIC DNA]</scope>
    <source>
        <strain evidence="3 4">CBS 620.91</strain>
    </source>
</reference>
<organism evidence="3 4">
    <name type="scientific">Humicola insolens</name>
    <name type="common">Soft-rot fungus</name>
    <dbReference type="NCBI Taxonomy" id="85995"/>
    <lineage>
        <taxon>Eukaryota</taxon>
        <taxon>Fungi</taxon>
        <taxon>Dikarya</taxon>
        <taxon>Ascomycota</taxon>
        <taxon>Pezizomycotina</taxon>
        <taxon>Sordariomycetes</taxon>
        <taxon>Sordariomycetidae</taxon>
        <taxon>Sordariales</taxon>
        <taxon>Chaetomiaceae</taxon>
        <taxon>Mycothermus</taxon>
    </lineage>
</organism>
<sequence length="122" mass="13995">MLRPLRPTTPLLRHAIRIANGASKTPQTAPPLSQDEIAATKLKYRRIIWTVAFAAVIITGTIYGAGLKTQREWKTEKEKVEQLSADQRIALLEQHRADLMRQKREIEAKLAEVRARSQREER</sequence>